<evidence type="ECO:0000313" key="3">
    <source>
        <dbReference type="Proteomes" id="UP001556367"/>
    </source>
</evidence>
<keyword evidence="3" id="KW-1185">Reference proteome</keyword>
<protein>
    <submittedName>
        <fullName evidence="2">Uncharacterized protein</fullName>
    </submittedName>
</protein>
<feature type="compositionally biased region" description="Basic residues" evidence="1">
    <location>
        <begin position="1"/>
        <end position="10"/>
    </location>
</feature>
<name>A0ABR3JD74_9AGAR</name>
<dbReference type="Proteomes" id="UP001556367">
    <property type="component" value="Unassembled WGS sequence"/>
</dbReference>
<sequence length="121" mass="13569">MEERARKGKCTGKGTRGGSHIASDIHAITSRRDSKPHPTLWHHSLMMSPATHSHGASGASTMPHDIWMQYEKSSAELSLPPRETNKLKVPTSLPARWRRIRTPLAAFRATRSTRHSLFFCS</sequence>
<evidence type="ECO:0000256" key="1">
    <source>
        <dbReference type="SAM" id="MobiDB-lite"/>
    </source>
</evidence>
<comment type="caution">
    <text evidence="2">The sequence shown here is derived from an EMBL/GenBank/DDBJ whole genome shotgun (WGS) entry which is preliminary data.</text>
</comment>
<feature type="region of interest" description="Disordered" evidence="1">
    <location>
        <begin position="1"/>
        <end position="42"/>
    </location>
</feature>
<dbReference type="EMBL" id="JASNQZ010000008">
    <property type="protein sequence ID" value="KAL0953417.1"/>
    <property type="molecule type" value="Genomic_DNA"/>
</dbReference>
<gene>
    <name evidence="2" type="ORF">HGRIS_004654</name>
</gene>
<organism evidence="2 3">
    <name type="scientific">Hohenbuehelia grisea</name>
    <dbReference type="NCBI Taxonomy" id="104357"/>
    <lineage>
        <taxon>Eukaryota</taxon>
        <taxon>Fungi</taxon>
        <taxon>Dikarya</taxon>
        <taxon>Basidiomycota</taxon>
        <taxon>Agaricomycotina</taxon>
        <taxon>Agaricomycetes</taxon>
        <taxon>Agaricomycetidae</taxon>
        <taxon>Agaricales</taxon>
        <taxon>Pleurotineae</taxon>
        <taxon>Pleurotaceae</taxon>
        <taxon>Hohenbuehelia</taxon>
    </lineage>
</organism>
<reference evidence="3" key="1">
    <citation type="submission" date="2024-06" db="EMBL/GenBank/DDBJ databases">
        <title>Multi-omics analyses provide insights into the biosynthesis of the anticancer antibiotic pleurotin in Hohenbuehelia grisea.</title>
        <authorList>
            <person name="Weaver J.A."/>
            <person name="Alberti F."/>
        </authorList>
    </citation>
    <scope>NUCLEOTIDE SEQUENCE [LARGE SCALE GENOMIC DNA]</scope>
    <source>
        <strain evidence="3">T-177</strain>
    </source>
</reference>
<accession>A0ABR3JD74</accession>
<proteinExistence type="predicted"/>
<evidence type="ECO:0000313" key="2">
    <source>
        <dbReference type="EMBL" id="KAL0953417.1"/>
    </source>
</evidence>